<evidence type="ECO:0000313" key="2">
    <source>
        <dbReference type="Proteomes" id="UP000886998"/>
    </source>
</evidence>
<protein>
    <submittedName>
        <fullName evidence="1">Uncharacterized protein</fullName>
    </submittedName>
</protein>
<evidence type="ECO:0000313" key="1">
    <source>
        <dbReference type="EMBL" id="GFY49711.1"/>
    </source>
</evidence>
<accession>A0A8X7BYC6</accession>
<gene>
    <name evidence="1" type="ORF">TNIN_297971</name>
</gene>
<dbReference type="AlphaFoldDB" id="A0A8X7BYC6"/>
<proteinExistence type="predicted"/>
<dbReference type="Proteomes" id="UP000886998">
    <property type="component" value="Unassembled WGS sequence"/>
</dbReference>
<reference evidence="1" key="1">
    <citation type="submission" date="2020-08" db="EMBL/GenBank/DDBJ databases">
        <title>Multicomponent nature underlies the extraordinary mechanical properties of spider dragline silk.</title>
        <authorList>
            <person name="Kono N."/>
            <person name="Nakamura H."/>
            <person name="Mori M."/>
            <person name="Yoshida Y."/>
            <person name="Ohtoshi R."/>
            <person name="Malay A.D."/>
            <person name="Moran D.A.P."/>
            <person name="Tomita M."/>
            <person name="Numata K."/>
            <person name="Arakawa K."/>
        </authorList>
    </citation>
    <scope>NUCLEOTIDE SEQUENCE</scope>
</reference>
<comment type="caution">
    <text evidence="1">The sequence shown here is derived from an EMBL/GenBank/DDBJ whole genome shotgun (WGS) entry which is preliminary data.</text>
</comment>
<name>A0A8X7BYC6_9ARAC</name>
<keyword evidence="2" id="KW-1185">Reference proteome</keyword>
<dbReference type="EMBL" id="BMAV01007146">
    <property type="protein sequence ID" value="GFY49711.1"/>
    <property type="molecule type" value="Genomic_DNA"/>
</dbReference>
<sequence length="80" mass="9468">MERKRRAWVNKQRWQHPWHRIRKSKSVEYDEKHKLLMTHLALFAGVLQPVSASVAFFPLLEAIVGEEADLNVFNSHFQGR</sequence>
<organism evidence="1 2">
    <name type="scientific">Trichonephila inaurata madagascariensis</name>
    <dbReference type="NCBI Taxonomy" id="2747483"/>
    <lineage>
        <taxon>Eukaryota</taxon>
        <taxon>Metazoa</taxon>
        <taxon>Ecdysozoa</taxon>
        <taxon>Arthropoda</taxon>
        <taxon>Chelicerata</taxon>
        <taxon>Arachnida</taxon>
        <taxon>Araneae</taxon>
        <taxon>Araneomorphae</taxon>
        <taxon>Entelegynae</taxon>
        <taxon>Araneoidea</taxon>
        <taxon>Nephilidae</taxon>
        <taxon>Trichonephila</taxon>
        <taxon>Trichonephila inaurata</taxon>
    </lineage>
</organism>